<dbReference type="OMA" id="LPHKIGC"/>
<feature type="domain" description="HTH CENPB-type" evidence="4">
    <location>
        <begin position="65"/>
        <end position="137"/>
    </location>
</feature>
<sequence>MVQWMTVSQKFDLIQKHRQNPSLPTRKLALWAHETFNLPTVPTVATVSRVLKSAKDIEDKQRHGITRKGHGVSCPELDMALRLYVENCAQNHVHLTRRILVEKAREILETIPNAPVLSLSAGWLTSFIRRHGMGLRPRSMQTDGLGGDTGIQNEILMSTRAQNAALSRSIGRKSRIGTSKRARPTQLGLSATPISTLTNELPFPVYTGPNRTVLITGADNKTGVAFVRFYIQEGWNVIAACPEGDKCVKLTQLSPARIIAMDPGDHESVVKGAEMVKDVPIDLLINNARLFIKGYLHSSTPEDCIRQYQVNALGPFLVARALLQNLRLGVRNRGMAFVVNISSRVGSIRDNVTGGSYGFRASITALHMFTKTLVADFLPHKIGCVLLHSGVDDKPVELPRSADVWPEESVARMAQIIARSRLGEPLQLRHFGNGDIIDW</sequence>
<dbReference type="PROSITE" id="PS51253">
    <property type="entry name" value="HTH_CENPB"/>
    <property type="match status" value="1"/>
</dbReference>
<keyword evidence="1" id="KW-0521">NADP</keyword>
<dbReference type="InterPro" id="IPR002347">
    <property type="entry name" value="SDR_fam"/>
</dbReference>
<dbReference type="GeneID" id="36405545"/>
<dbReference type="InterPro" id="IPR006600">
    <property type="entry name" value="HTH_CenpB_DNA-bd_dom"/>
</dbReference>
<dbReference type="EMBL" id="CCYD01000472">
    <property type="protein sequence ID" value="CEG40282.1"/>
    <property type="molecule type" value="Genomic_DNA"/>
</dbReference>
<dbReference type="GO" id="GO:0005737">
    <property type="term" value="C:cytoplasm"/>
    <property type="evidence" value="ECO:0007669"/>
    <property type="project" value="TreeGrafter"/>
</dbReference>
<dbReference type="InterPro" id="IPR009057">
    <property type="entry name" value="Homeodomain-like_sf"/>
</dbReference>
<evidence type="ECO:0000256" key="1">
    <source>
        <dbReference type="ARBA" id="ARBA00022857"/>
    </source>
</evidence>
<dbReference type="Gene3D" id="3.40.50.720">
    <property type="entry name" value="NAD(P)-binding Rossmann-like Domain"/>
    <property type="match status" value="1"/>
</dbReference>
<dbReference type="InterPro" id="IPR036291">
    <property type="entry name" value="NAD(P)-bd_dom_sf"/>
</dbReference>
<dbReference type="Proteomes" id="UP000054928">
    <property type="component" value="Unassembled WGS sequence"/>
</dbReference>
<organism evidence="5 6">
    <name type="scientific">Plasmopara halstedii</name>
    <name type="common">Downy mildew of sunflower</name>
    <dbReference type="NCBI Taxonomy" id="4781"/>
    <lineage>
        <taxon>Eukaryota</taxon>
        <taxon>Sar</taxon>
        <taxon>Stramenopiles</taxon>
        <taxon>Oomycota</taxon>
        <taxon>Peronosporomycetes</taxon>
        <taxon>Peronosporales</taxon>
        <taxon>Peronosporaceae</taxon>
        <taxon>Plasmopara</taxon>
    </lineage>
</organism>
<keyword evidence="2" id="KW-0560">Oxidoreductase</keyword>
<keyword evidence="6" id="KW-1185">Reference proteome</keyword>
<dbReference type="InterPro" id="IPR051468">
    <property type="entry name" value="Fungal_SecMetab_SDRs"/>
</dbReference>
<proteinExistence type="predicted"/>
<dbReference type="SMART" id="SM00674">
    <property type="entry name" value="CENPB"/>
    <property type="match status" value="1"/>
</dbReference>
<dbReference type="OrthoDB" id="1933717at2759"/>
<dbReference type="RefSeq" id="XP_024576651.1">
    <property type="nucleotide sequence ID" value="XM_024725923.1"/>
</dbReference>
<accession>A0A0P1AHR6</accession>
<dbReference type="Pfam" id="PF03221">
    <property type="entry name" value="HTH_Tnp_Tc5"/>
    <property type="match status" value="1"/>
</dbReference>
<evidence type="ECO:0000259" key="4">
    <source>
        <dbReference type="PROSITE" id="PS51253"/>
    </source>
</evidence>
<dbReference type="SUPFAM" id="SSF46689">
    <property type="entry name" value="Homeodomain-like"/>
    <property type="match status" value="1"/>
</dbReference>
<evidence type="ECO:0000313" key="5">
    <source>
        <dbReference type="EMBL" id="CEG40282.1"/>
    </source>
</evidence>
<dbReference type="AlphaFoldDB" id="A0A0P1AHR6"/>
<dbReference type="SUPFAM" id="SSF51735">
    <property type="entry name" value="NAD(P)-binding Rossmann-fold domains"/>
    <property type="match status" value="1"/>
</dbReference>
<dbReference type="PRINTS" id="PR00081">
    <property type="entry name" value="GDHRDH"/>
</dbReference>
<dbReference type="GO" id="GO:0016491">
    <property type="term" value="F:oxidoreductase activity"/>
    <property type="evidence" value="ECO:0007669"/>
    <property type="project" value="UniProtKB-KW"/>
</dbReference>
<dbReference type="GO" id="GO:0003677">
    <property type="term" value="F:DNA binding"/>
    <property type="evidence" value="ECO:0007669"/>
    <property type="project" value="UniProtKB-KW"/>
</dbReference>
<protein>
    <submittedName>
        <fullName evidence="5">Short chain</fullName>
    </submittedName>
</protein>
<evidence type="ECO:0000256" key="3">
    <source>
        <dbReference type="ARBA" id="ARBA00023125"/>
    </source>
</evidence>
<keyword evidence="3" id="KW-0238">DNA-binding</keyword>
<dbReference type="Pfam" id="PF00106">
    <property type="entry name" value="adh_short"/>
    <property type="match status" value="1"/>
</dbReference>
<reference evidence="6" key="1">
    <citation type="submission" date="2014-09" db="EMBL/GenBank/DDBJ databases">
        <authorList>
            <person name="Sharma Rahul"/>
            <person name="Thines Marco"/>
        </authorList>
    </citation>
    <scope>NUCLEOTIDE SEQUENCE [LARGE SCALE GENOMIC DNA]</scope>
</reference>
<dbReference type="PANTHER" id="PTHR43544">
    <property type="entry name" value="SHORT-CHAIN DEHYDROGENASE/REDUCTASE"/>
    <property type="match status" value="1"/>
</dbReference>
<dbReference type="Gene3D" id="1.10.10.60">
    <property type="entry name" value="Homeodomain-like"/>
    <property type="match status" value="1"/>
</dbReference>
<evidence type="ECO:0000256" key="2">
    <source>
        <dbReference type="ARBA" id="ARBA00023002"/>
    </source>
</evidence>
<evidence type="ECO:0000313" key="6">
    <source>
        <dbReference type="Proteomes" id="UP000054928"/>
    </source>
</evidence>
<name>A0A0P1AHR6_PLAHL</name>
<dbReference type="PANTHER" id="PTHR43544:SF7">
    <property type="entry name" value="NADB-LER2"/>
    <property type="match status" value="1"/>
</dbReference>